<dbReference type="EMBL" id="BFAD01000004">
    <property type="protein sequence ID" value="GBE81766.1"/>
    <property type="molecule type" value="Genomic_DNA"/>
</dbReference>
<comment type="caution">
    <text evidence="8">The sequence shown here is derived from an EMBL/GenBank/DDBJ whole genome shotgun (WGS) entry which is preliminary data.</text>
</comment>
<dbReference type="InParanoid" id="A0A401GHU9"/>
<dbReference type="AlphaFoldDB" id="A0A401GHU9"/>
<feature type="transmembrane region" description="Helical" evidence="6">
    <location>
        <begin position="233"/>
        <end position="253"/>
    </location>
</feature>
<feature type="transmembrane region" description="Helical" evidence="6">
    <location>
        <begin position="74"/>
        <end position="92"/>
    </location>
</feature>
<dbReference type="GeneID" id="38778683"/>
<dbReference type="InterPro" id="IPR050846">
    <property type="entry name" value="TLCD"/>
</dbReference>
<dbReference type="PANTHER" id="PTHR13439:SF0">
    <property type="entry name" value="TOPOISOMERASE I DAMAGE AFFECTED PROTEIN 4"/>
    <property type="match status" value="1"/>
</dbReference>
<dbReference type="Proteomes" id="UP000287166">
    <property type="component" value="Unassembled WGS sequence"/>
</dbReference>
<dbReference type="GO" id="GO:0005783">
    <property type="term" value="C:endoplasmic reticulum"/>
    <property type="evidence" value="ECO:0007669"/>
    <property type="project" value="TreeGrafter"/>
</dbReference>
<sequence length="305" mass="34065">MVALLRQSNAFLEELAHPIARVFDLPYLPPHFPALVYAFLGFYVLHLVVSPLLSARLFPVSYGKLATRRQINNWNIQVVSFLHVFVVVPLAARCLWSESLNEDRAFGWDDKLGTTVAVACGYFLWDCVDGILNFDDVGFIVHGVSCFIIYMGIFRPFLGYYACRFLSWELSTIFLNIHRFLDRTGRTGSTAQAVNGAFLLGTFFFARIVWGWYKTVDLYLTLYAARDEISLGYFVIYGCGSSALHSLNAMWMYKMVLALKKRFDGSDSKPKVHTNGTAKINGGLNGAAKGLANGYANGKANGKAE</sequence>
<evidence type="ECO:0000256" key="2">
    <source>
        <dbReference type="ARBA" id="ARBA00022692"/>
    </source>
</evidence>
<dbReference type="GO" id="GO:0055088">
    <property type="term" value="P:lipid homeostasis"/>
    <property type="evidence" value="ECO:0007669"/>
    <property type="project" value="TreeGrafter"/>
</dbReference>
<dbReference type="Pfam" id="PF03798">
    <property type="entry name" value="TRAM_LAG1_CLN8"/>
    <property type="match status" value="1"/>
</dbReference>
<evidence type="ECO:0000313" key="8">
    <source>
        <dbReference type="EMBL" id="GBE81766.1"/>
    </source>
</evidence>
<evidence type="ECO:0000256" key="6">
    <source>
        <dbReference type="SAM" id="Phobius"/>
    </source>
</evidence>
<dbReference type="InterPro" id="IPR006634">
    <property type="entry name" value="TLC-dom"/>
</dbReference>
<keyword evidence="3 6" id="KW-1133">Transmembrane helix</keyword>
<feature type="transmembrane region" description="Helical" evidence="6">
    <location>
        <begin position="139"/>
        <end position="158"/>
    </location>
</feature>
<dbReference type="GO" id="GO:0016020">
    <property type="term" value="C:membrane"/>
    <property type="evidence" value="ECO:0007669"/>
    <property type="project" value="UniProtKB-SubCell"/>
</dbReference>
<feature type="transmembrane region" description="Helical" evidence="6">
    <location>
        <begin position="34"/>
        <end position="53"/>
    </location>
</feature>
<comment type="subcellular location">
    <subcellularLocation>
        <location evidence="1">Membrane</location>
        <topology evidence="1">Multi-pass membrane protein</topology>
    </subcellularLocation>
</comment>
<evidence type="ECO:0000256" key="3">
    <source>
        <dbReference type="ARBA" id="ARBA00022989"/>
    </source>
</evidence>
<feature type="domain" description="TLC" evidence="7">
    <location>
        <begin position="69"/>
        <end position="264"/>
    </location>
</feature>
<proteinExistence type="predicted"/>
<dbReference type="PANTHER" id="PTHR13439">
    <property type="entry name" value="CT120 PROTEIN"/>
    <property type="match status" value="1"/>
</dbReference>
<keyword evidence="4 5" id="KW-0472">Membrane</keyword>
<dbReference type="FunCoup" id="A0A401GHU9">
    <property type="interactions" value="157"/>
</dbReference>
<keyword evidence="2 5" id="KW-0812">Transmembrane</keyword>
<dbReference type="STRING" id="139825.A0A401GHU9"/>
<accession>A0A401GHU9</accession>
<evidence type="ECO:0000313" key="9">
    <source>
        <dbReference type="Proteomes" id="UP000287166"/>
    </source>
</evidence>
<feature type="transmembrane region" description="Helical" evidence="6">
    <location>
        <begin position="193"/>
        <end position="213"/>
    </location>
</feature>
<dbReference type="SMART" id="SM00724">
    <property type="entry name" value="TLC"/>
    <property type="match status" value="1"/>
</dbReference>
<evidence type="ECO:0000256" key="5">
    <source>
        <dbReference type="PROSITE-ProRule" id="PRU00205"/>
    </source>
</evidence>
<evidence type="ECO:0000259" key="7">
    <source>
        <dbReference type="PROSITE" id="PS50922"/>
    </source>
</evidence>
<dbReference type="PROSITE" id="PS50922">
    <property type="entry name" value="TLC"/>
    <property type="match status" value="1"/>
</dbReference>
<name>A0A401GHU9_9APHY</name>
<dbReference type="RefSeq" id="XP_027612679.1">
    <property type="nucleotide sequence ID" value="XM_027756878.1"/>
</dbReference>
<keyword evidence="9" id="KW-1185">Reference proteome</keyword>
<protein>
    <submittedName>
        <fullName evidence="8">Uncharacterized TLC domain-containing protein</fullName>
    </submittedName>
</protein>
<organism evidence="8 9">
    <name type="scientific">Sparassis crispa</name>
    <dbReference type="NCBI Taxonomy" id="139825"/>
    <lineage>
        <taxon>Eukaryota</taxon>
        <taxon>Fungi</taxon>
        <taxon>Dikarya</taxon>
        <taxon>Basidiomycota</taxon>
        <taxon>Agaricomycotina</taxon>
        <taxon>Agaricomycetes</taxon>
        <taxon>Polyporales</taxon>
        <taxon>Sparassidaceae</taxon>
        <taxon>Sparassis</taxon>
    </lineage>
</organism>
<evidence type="ECO:0000256" key="4">
    <source>
        <dbReference type="ARBA" id="ARBA00023136"/>
    </source>
</evidence>
<evidence type="ECO:0000256" key="1">
    <source>
        <dbReference type="ARBA" id="ARBA00004141"/>
    </source>
</evidence>
<reference evidence="8 9" key="1">
    <citation type="journal article" date="2018" name="Sci. Rep.">
        <title>Genome sequence of the cauliflower mushroom Sparassis crispa (Hanabiratake) and its association with beneficial usage.</title>
        <authorList>
            <person name="Kiyama R."/>
            <person name="Furutani Y."/>
            <person name="Kawaguchi K."/>
            <person name="Nakanishi T."/>
        </authorList>
    </citation>
    <scope>NUCLEOTIDE SEQUENCE [LARGE SCALE GENOMIC DNA]</scope>
</reference>
<gene>
    <name evidence="8" type="ORF">SCP_0401390</name>
</gene>
<dbReference type="OrthoDB" id="10266980at2759"/>